<evidence type="ECO:0000313" key="3">
    <source>
        <dbReference type="Proteomes" id="UP000600600"/>
    </source>
</evidence>
<organism evidence="2 3">
    <name type="scientific">Bacteroides difficilis</name>
    <dbReference type="NCBI Taxonomy" id="2763021"/>
    <lineage>
        <taxon>Bacteria</taxon>
        <taxon>Pseudomonadati</taxon>
        <taxon>Bacteroidota</taxon>
        <taxon>Bacteroidia</taxon>
        <taxon>Bacteroidales</taxon>
        <taxon>Bacteroidaceae</taxon>
        <taxon>Bacteroides</taxon>
    </lineage>
</organism>
<dbReference type="PANTHER" id="PTHR37817:SF1">
    <property type="entry name" value="N-ACETYLTRANSFERASE EIS"/>
    <property type="match status" value="1"/>
</dbReference>
<dbReference type="InterPro" id="IPR051554">
    <property type="entry name" value="Acetyltransferase_Eis"/>
</dbReference>
<dbReference type="Proteomes" id="UP000600600">
    <property type="component" value="Unassembled WGS sequence"/>
</dbReference>
<keyword evidence="3" id="KW-1185">Reference proteome</keyword>
<reference evidence="2 3" key="1">
    <citation type="submission" date="2020-08" db="EMBL/GenBank/DDBJ databases">
        <title>Genome public.</title>
        <authorList>
            <person name="Liu C."/>
            <person name="Sun Q."/>
        </authorList>
    </citation>
    <scope>NUCLEOTIDE SEQUENCE [LARGE SCALE GENOMIC DNA]</scope>
    <source>
        <strain evidence="2 3">M27</strain>
    </source>
</reference>
<dbReference type="InterPro" id="IPR016181">
    <property type="entry name" value="Acyl_CoA_acyltransferase"/>
</dbReference>
<dbReference type="Gene3D" id="3.30.1050.10">
    <property type="entry name" value="SCP2 sterol-binding domain"/>
    <property type="match status" value="1"/>
</dbReference>
<feature type="domain" description="N-acetyltransferase" evidence="1">
    <location>
        <begin position="1"/>
        <end position="137"/>
    </location>
</feature>
<proteinExistence type="predicted"/>
<dbReference type="Gene3D" id="3.40.630.30">
    <property type="match status" value="1"/>
</dbReference>
<gene>
    <name evidence="2" type="ORF">H8S67_04095</name>
</gene>
<comment type="caution">
    <text evidence="2">The sequence shown here is derived from an EMBL/GenBank/DDBJ whole genome shotgun (WGS) entry which is preliminary data.</text>
</comment>
<dbReference type="SUPFAM" id="SSF55729">
    <property type="entry name" value="Acyl-CoA N-acyltransferases (Nat)"/>
    <property type="match status" value="1"/>
</dbReference>
<dbReference type="RefSeq" id="WP_186966503.1">
    <property type="nucleotide sequence ID" value="NZ_JACOOE010000001.1"/>
</dbReference>
<dbReference type="Pfam" id="PF13527">
    <property type="entry name" value="Acetyltransf_9"/>
    <property type="match status" value="1"/>
</dbReference>
<dbReference type="SUPFAM" id="SSF55718">
    <property type="entry name" value="SCP-like"/>
    <property type="match status" value="1"/>
</dbReference>
<dbReference type="InterPro" id="IPR000182">
    <property type="entry name" value="GNAT_dom"/>
</dbReference>
<name>A0ABR7C7S3_9BACE</name>
<evidence type="ECO:0000259" key="1">
    <source>
        <dbReference type="PROSITE" id="PS51186"/>
    </source>
</evidence>
<dbReference type="PROSITE" id="PS51186">
    <property type="entry name" value="GNAT"/>
    <property type="match status" value="1"/>
</dbReference>
<sequence length="340" mass="39642">MTVKEQVKALWRICFQDSEEFIDLYFRLRYKNEVNAVIQNGDKVVSALQMLPYPMTFCGKTVQTSYISGACTHPDFRSKGVMRELLSQSFARMLRNEVHFSTLIPAEPWLFDYYAHMGYASVFKYSTKEIVLPEFIPSPSKDINIEIIVEYQDEVYSYLNKKLSERSCCIQHTSEDFQVIMEDLSVSNGMLFLARQEYEIRGIAFIYRREESIIINELLAENKDVEYSLLHTIKQHTGCKRMVQLLPPKDKQPQHPLGMARIINAKEVLQIYAAAFPEDEMQLELSDKQLPVNNGYYYLRKGKCMYSTERLLGAHIQMNISELTNRILQPLKPYMSLMLN</sequence>
<dbReference type="EMBL" id="JACOOE010000001">
    <property type="protein sequence ID" value="MBC5603852.1"/>
    <property type="molecule type" value="Genomic_DNA"/>
</dbReference>
<dbReference type="PANTHER" id="PTHR37817">
    <property type="entry name" value="N-ACETYLTRANSFERASE EIS"/>
    <property type="match status" value="1"/>
</dbReference>
<evidence type="ECO:0000313" key="2">
    <source>
        <dbReference type="EMBL" id="MBC5603852.1"/>
    </source>
</evidence>
<protein>
    <submittedName>
        <fullName evidence="2">GNAT family N-acetyltransferase</fullName>
    </submittedName>
</protein>
<dbReference type="InterPro" id="IPR036527">
    <property type="entry name" value="SCP2_sterol-bd_dom_sf"/>
</dbReference>
<accession>A0ABR7C7S3</accession>